<keyword evidence="1" id="KW-0472">Membrane</keyword>
<evidence type="ECO:0000313" key="2">
    <source>
        <dbReference type="EnsemblMetazoa" id="Aqu2.1.00015_001"/>
    </source>
</evidence>
<protein>
    <submittedName>
        <fullName evidence="2">Uncharacterized protein</fullName>
    </submittedName>
</protein>
<feature type="transmembrane region" description="Helical" evidence="1">
    <location>
        <begin position="64"/>
        <end position="82"/>
    </location>
</feature>
<keyword evidence="1" id="KW-1133">Transmembrane helix</keyword>
<evidence type="ECO:0000256" key="1">
    <source>
        <dbReference type="SAM" id="Phobius"/>
    </source>
</evidence>
<keyword evidence="1" id="KW-0812">Transmembrane</keyword>
<proteinExistence type="predicted"/>
<organism evidence="2">
    <name type="scientific">Amphimedon queenslandica</name>
    <name type="common">Sponge</name>
    <dbReference type="NCBI Taxonomy" id="400682"/>
    <lineage>
        <taxon>Eukaryota</taxon>
        <taxon>Metazoa</taxon>
        <taxon>Porifera</taxon>
        <taxon>Demospongiae</taxon>
        <taxon>Heteroscleromorpha</taxon>
        <taxon>Haplosclerida</taxon>
        <taxon>Niphatidae</taxon>
        <taxon>Amphimedon</taxon>
    </lineage>
</organism>
<dbReference type="AlphaFoldDB" id="A0A1X7SD77"/>
<dbReference type="EnsemblMetazoa" id="Aqu2.1.00015_001">
    <property type="protein sequence ID" value="Aqu2.1.00015_001"/>
    <property type="gene ID" value="Aqu2.1.00015"/>
</dbReference>
<reference evidence="2" key="1">
    <citation type="submission" date="2017-05" db="UniProtKB">
        <authorList>
            <consortium name="EnsemblMetazoa"/>
        </authorList>
    </citation>
    <scope>IDENTIFICATION</scope>
</reference>
<sequence>LSSPRFFVYALNGDTTFNADGTIARIGRHPSTPIVSDDRITLGTPAQCPGNFEELMTSPTDGSATMMASVFVLIFCTLLAYLI</sequence>
<dbReference type="OrthoDB" id="188511at2759"/>
<dbReference type="InParanoid" id="A0A1X7SD77"/>
<accession>A0A1X7SD77</accession>
<name>A0A1X7SD77_AMPQE</name>